<feature type="transmembrane region" description="Helical" evidence="1">
    <location>
        <begin position="268"/>
        <end position="288"/>
    </location>
</feature>
<keyword evidence="3" id="KW-1185">Reference proteome</keyword>
<accession>A0ABP9VU75</accession>
<sequence>MPEPLLYAKTFVIAMVASALFVLAITKLRVVSAFRLNLVCIIAIAIGVGIGFIAMRLQWQWPAASALDRFLTLVLPAVLVIESITNHQRVPDRIKWGVRFCFALAAARILIHQSVYLTDPDDGKRWQFDCILLLCAGMVTAVWWSLGRLSRRSQDTVSISLALCMSIQSAGVSVMLAGYIKGGAVAIPLTAAILGTALTAGYAIRRSQDKLPLYPDATIGISVVSLFSVLFIGHFFGRLSAADAMTLMIAPTLCWISEVPVFRNGSKWGVVIVRLVFVATPLMVVLLASKREFDRNYAPLVEKRGVNIFFEQTTPAYCTALKCSPLP</sequence>
<reference evidence="2 3" key="1">
    <citation type="submission" date="2024-02" db="EMBL/GenBank/DDBJ databases">
        <title>Rhodopirellula caenicola NBRC 110016.</title>
        <authorList>
            <person name="Ichikawa N."/>
            <person name="Katano-Makiyama Y."/>
            <person name="Hidaka K."/>
        </authorList>
    </citation>
    <scope>NUCLEOTIDE SEQUENCE [LARGE SCALE GENOMIC DNA]</scope>
    <source>
        <strain evidence="2 3">NBRC 110016</strain>
    </source>
</reference>
<feature type="transmembrane region" description="Helical" evidence="1">
    <location>
        <begin position="6"/>
        <end position="24"/>
    </location>
</feature>
<organism evidence="2 3">
    <name type="scientific">Novipirellula caenicola</name>
    <dbReference type="NCBI Taxonomy" id="1536901"/>
    <lineage>
        <taxon>Bacteria</taxon>
        <taxon>Pseudomonadati</taxon>
        <taxon>Planctomycetota</taxon>
        <taxon>Planctomycetia</taxon>
        <taxon>Pirellulales</taxon>
        <taxon>Pirellulaceae</taxon>
        <taxon>Novipirellula</taxon>
    </lineage>
</organism>
<protein>
    <submittedName>
        <fullName evidence="2">Uncharacterized protein</fullName>
    </submittedName>
</protein>
<dbReference type="Proteomes" id="UP001416858">
    <property type="component" value="Unassembled WGS sequence"/>
</dbReference>
<name>A0ABP9VU75_9BACT</name>
<feature type="transmembrane region" description="Helical" evidence="1">
    <location>
        <begin position="96"/>
        <end position="114"/>
    </location>
</feature>
<feature type="transmembrane region" description="Helical" evidence="1">
    <location>
        <begin position="66"/>
        <end position="84"/>
    </location>
</feature>
<keyword evidence="1" id="KW-1133">Transmembrane helix</keyword>
<keyword evidence="1" id="KW-0812">Transmembrane</keyword>
<feature type="transmembrane region" description="Helical" evidence="1">
    <location>
        <begin position="36"/>
        <end position="54"/>
    </location>
</feature>
<dbReference type="RefSeq" id="WP_345685461.1">
    <property type="nucleotide sequence ID" value="NZ_BAABRO010000010.1"/>
</dbReference>
<evidence type="ECO:0000313" key="3">
    <source>
        <dbReference type="Proteomes" id="UP001416858"/>
    </source>
</evidence>
<proteinExistence type="predicted"/>
<comment type="caution">
    <text evidence="2">The sequence shown here is derived from an EMBL/GenBank/DDBJ whole genome shotgun (WGS) entry which is preliminary data.</text>
</comment>
<dbReference type="EMBL" id="BAABRO010000010">
    <property type="protein sequence ID" value="GAA5508693.1"/>
    <property type="molecule type" value="Genomic_DNA"/>
</dbReference>
<evidence type="ECO:0000313" key="2">
    <source>
        <dbReference type="EMBL" id="GAA5508693.1"/>
    </source>
</evidence>
<gene>
    <name evidence="2" type="ORF">Rcae01_04160</name>
</gene>
<feature type="transmembrane region" description="Helical" evidence="1">
    <location>
        <begin position="186"/>
        <end position="205"/>
    </location>
</feature>
<evidence type="ECO:0000256" key="1">
    <source>
        <dbReference type="SAM" id="Phobius"/>
    </source>
</evidence>
<feature type="transmembrane region" description="Helical" evidence="1">
    <location>
        <begin position="217"/>
        <end position="237"/>
    </location>
</feature>
<feature type="transmembrane region" description="Helical" evidence="1">
    <location>
        <begin position="126"/>
        <end position="146"/>
    </location>
</feature>
<feature type="transmembrane region" description="Helical" evidence="1">
    <location>
        <begin position="158"/>
        <end position="180"/>
    </location>
</feature>
<keyword evidence="1" id="KW-0472">Membrane</keyword>